<evidence type="ECO:0000313" key="10">
    <source>
        <dbReference type="EMBL" id="AGE89248.1"/>
    </source>
</evidence>
<dbReference type="GO" id="GO:0022625">
    <property type="term" value="C:cytosolic large ribosomal subunit"/>
    <property type="evidence" value="ECO:0007669"/>
    <property type="project" value="TreeGrafter"/>
</dbReference>
<dbReference type="PANTHER" id="PTHR10768">
    <property type="entry name" value="60S RIBOSOMAL PROTEIN L37"/>
    <property type="match status" value="1"/>
</dbReference>
<keyword evidence="8" id="KW-0687">Ribonucleoprotein</keyword>
<keyword evidence="3" id="KW-0699">rRNA-binding</keyword>
<feature type="region of interest" description="Disordered" evidence="9">
    <location>
        <begin position="1"/>
        <end position="20"/>
    </location>
</feature>
<keyword evidence="6" id="KW-0694">RNA-binding</keyword>
<sequence length="95" mass="10931">MVKGKGTPHFGKKHQRTHTECRRCGRVSYHKQKKSCAACGFPSARLRRFDGWALKVRGRKGQGTGRMKYMKDIPRKAKNGFRSGTKPKDKVRKQK</sequence>
<dbReference type="InterPro" id="IPR001569">
    <property type="entry name" value="Ribosomal_eL37"/>
</dbReference>
<organism evidence="10">
    <name type="scientific">Cryptocaryon irritans</name>
    <dbReference type="NCBI Taxonomy" id="153251"/>
    <lineage>
        <taxon>Eukaryota</taxon>
        <taxon>Sar</taxon>
        <taxon>Alveolata</taxon>
        <taxon>Ciliophora</taxon>
        <taxon>Ciliophora incertae sedis</taxon>
        <taxon>Cryptocaryon</taxon>
    </lineage>
</organism>
<dbReference type="InterPro" id="IPR011331">
    <property type="entry name" value="Ribosomal_eL37/eL43"/>
</dbReference>
<evidence type="ECO:0000256" key="8">
    <source>
        <dbReference type="ARBA" id="ARBA00023274"/>
    </source>
</evidence>
<dbReference type="PANTHER" id="PTHR10768:SF0">
    <property type="entry name" value="RIBOSOMAL PROTEIN L37"/>
    <property type="match status" value="1"/>
</dbReference>
<evidence type="ECO:0000256" key="7">
    <source>
        <dbReference type="ARBA" id="ARBA00022980"/>
    </source>
</evidence>
<accession>R9QVQ5</accession>
<name>R9QVQ5_9CILI</name>
<keyword evidence="2" id="KW-0479">Metal-binding</keyword>
<dbReference type="GO" id="GO:0019843">
    <property type="term" value="F:rRNA binding"/>
    <property type="evidence" value="ECO:0007669"/>
    <property type="project" value="UniProtKB-KW"/>
</dbReference>
<dbReference type="GO" id="GO:0003735">
    <property type="term" value="F:structural constituent of ribosome"/>
    <property type="evidence" value="ECO:0007669"/>
    <property type="project" value="InterPro"/>
</dbReference>
<protein>
    <submittedName>
        <fullName evidence="10">Ribosomal protein L37</fullName>
    </submittedName>
</protein>
<evidence type="ECO:0000256" key="2">
    <source>
        <dbReference type="ARBA" id="ARBA00022723"/>
    </source>
</evidence>
<evidence type="ECO:0000256" key="3">
    <source>
        <dbReference type="ARBA" id="ARBA00022730"/>
    </source>
</evidence>
<dbReference type="AlphaFoldDB" id="R9QVQ5"/>
<keyword evidence="5" id="KW-0862">Zinc</keyword>
<evidence type="ECO:0000256" key="1">
    <source>
        <dbReference type="ARBA" id="ARBA00009805"/>
    </source>
</evidence>
<keyword evidence="4" id="KW-0863">Zinc-finger</keyword>
<feature type="region of interest" description="Disordered" evidence="9">
    <location>
        <begin position="75"/>
        <end position="95"/>
    </location>
</feature>
<keyword evidence="7 10" id="KW-0689">Ribosomal protein</keyword>
<reference evidence="10" key="1">
    <citation type="submission" date="2012-05" db="EMBL/GenBank/DDBJ databases">
        <authorList>
            <person name="Huang X."/>
            <person name="Guo G."/>
            <person name="Sun Z."/>
            <person name="Zheng C."/>
            <person name="Xu Y."/>
            <person name="Yuan L."/>
            <person name="Chen J."/>
            <person name="Ni W."/>
            <person name="Liu C."/>
            <person name="Ye Z."/>
            <person name="Lin Q."/>
            <person name="Fu G."/>
            <person name="Wu X."/>
        </authorList>
    </citation>
    <scope>NUCLEOTIDE SEQUENCE</scope>
</reference>
<proteinExistence type="evidence at transcript level"/>
<dbReference type="SUPFAM" id="SSF57829">
    <property type="entry name" value="Zn-binding ribosomal proteins"/>
    <property type="match status" value="1"/>
</dbReference>
<evidence type="ECO:0000256" key="6">
    <source>
        <dbReference type="ARBA" id="ARBA00022884"/>
    </source>
</evidence>
<dbReference type="Gene3D" id="2.20.25.30">
    <property type="match status" value="1"/>
</dbReference>
<dbReference type="Pfam" id="PF01907">
    <property type="entry name" value="Ribosomal_L37e"/>
    <property type="match status" value="1"/>
</dbReference>
<dbReference type="GO" id="GO:0008270">
    <property type="term" value="F:zinc ion binding"/>
    <property type="evidence" value="ECO:0007669"/>
    <property type="project" value="UniProtKB-KW"/>
</dbReference>
<comment type="similarity">
    <text evidence="1">Belongs to the eukaryotic ribosomal protein eL37 family.</text>
</comment>
<dbReference type="EMBL" id="JX103961">
    <property type="protein sequence ID" value="AGE89248.1"/>
    <property type="molecule type" value="mRNA"/>
</dbReference>
<dbReference type="InterPro" id="IPR011332">
    <property type="entry name" value="Ribosomal_zn-bd"/>
</dbReference>
<evidence type="ECO:0000256" key="9">
    <source>
        <dbReference type="SAM" id="MobiDB-lite"/>
    </source>
</evidence>
<dbReference type="GO" id="GO:0006412">
    <property type="term" value="P:translation"/>
    <property type="evidence" value="ECO:0007669"/>
    <property type="project" value="InterPro"/>
</dbReference>
<evidence type="ECO:0000256" key="4">
    <source>
        <dbReference type="ARBA" id="ARBA00022771"/>
    </source>
</evidence>
<evidence type="ECO:0000256" key="5">
    <source>
        <dbReference type="ARBA" id="ARBA00022833"/>
    </source>
</evidence>